<evidence type="ECO:0000313" key="1">
    <source>
        <dbReference type="EMBL" id="CRK26585.1"/>
    </source>
</evidence>
<evidence type="ECO:0000313" key="2">
    <source>
        <dbReference type="Proteomes" id="UP000044602"/>
    </source>
</evidence>
<proteinExistence type="predicted"/>
<sequence>QYMLRHDPTLGIAQNPNSTTIPTAMNEAEHLKECQLGEEEKEALVKAKPTIGSLLSPVGERERTSDPEKLREACKPFINAFKPWEGFSRVPMRLLSLRVVQQYTLPVPDPPVLLIPIDISDEARVGGKKIHFGTYVYLTQSVNITPNILFLLLKEDQ</sequence>
<dbReference type="Proteomes" id="UP000044602">
    <property type="component" value="Unassembled WGS sequence"/>
</dbReference>
<feature type="non-terminal residue" evidence="1">
    <location>
        <position position="1"/>
    </location>
</feature>
<protein>
    <submittedName>
        <fullName evidence="1">Uncharacterized protein</fullName>
    </submittedName>
</protein>
<keyword evidence="2" id="KW-1185">Reference proteome</keyword>
<gene>
    <name evidence="1" type="ORF">BN1708_014583</name>
</gene>
<dbReference type="AlphaFoldDB" id="A0A0G4LYG8"/>
<dbReference type="EMBL" id="CVQH01020218">
    <property type="protein sequence ID" value="CRK26585.1"/>
    <property type="molecule type" value="Genomic_DNA"/>
</dbReference>
<organism evidence="1 2">
    <name type="scientific">Verticillium longisporum</name>
    <name type="common">Verticillium dahliae var. longisporum</name>
    <dbReference type="NCBI Taxonomy" id="100787"/>
    <lineage>
        <taxon>Eukaryota</taxon>
        <taxon>Fungi</taxon>
        <taxon>Dikarya</taxon>
        <taxon>Ascomycota</taxon>
        <taxon>Pezizomycotina</taxon>
        <taxon>Sordariomycetes</taxon>
        <taxon>Hypocreomycetidae</taxon>
        <taxon>Glomerellales</taxon>
        <taxon>Plectosphaerellaceae</taxon>
        <taxon>Verticillium</taxon>
    </lineage>
</organism>
<reference evidence="1 2" key="1">
    <citation type="submission" date="2015-05" db="EMBL/GenBank/DDBJ databases">
        <authorList>
            <person name="Wang D.B."/>
            <person name="Wang M."/>
        </authorList>
    </citation>
    <scope>NUCLEOTIDE SEQUENCE [LARGE SCALE GENOMIC DNA]</scope>
    <source>
        <strain evidence="1">VL1</strain>
    </source>
</reference>
<accession>A0A0G4LYG8</accession>
<name>A0A0G4LYG8_VERLO</name>